<dbReference type="EMBL" id="CP019082">
    <property type="protein sequence ID" value="APW60111.1"/>
    <property type="molecule type" value="Genomic_DNA"/>
</dbReference>
<dbReference type="AlphaFoldDB" id="A0A1U7CMG4"/>
<dbReference type="OrthoDB" id="9811749at2"/>
<keyword evidence="4" id="KW-1185">Reference proteome</keyword>
<name>A0A1U7CMG4_9BACT</name>
<dbReference type="InterPro" id="IPR001932">
    <property type="entry name" value="PPM-type_phosphatase-like_dom"/>
</dbReference>
<protein>
    <recommendedName>
        <fullName evidence="2">PPM-type phosphatase domain-containing protein</fullName>
    </recommendedName>
</protein>
<dbReference type="Pfam" id="PF07228">
    <property type="entry name" value="SpoIIE"/>
    <property type="match status" value="1"/>
</dbReference>
<dbReference type="InterPro" id="IPR036457">
    <property type="entry name" value="PPM-type-like_dom_sf"/>
</dbReference>
<keyword evidence="1" id="KW-0378">Hydrolase</keyword>
<accession>A0A1U7CMG4</accession>
<evidence type="ECO:0000256" key="1">
    <source>
        <dbReference type="ARBA" id="ARBA00022801"/>
    </source>
</evidence>
<dbReference type="InterPro" id="IPR052016">
    <property type="entry name" value="Bact_Sigma-Reg"/>
</dbReference>
<gene>
    <name evidence="3" type="ORF">BSF38_01575</name>
</gene>
<dbReference type="GO" id="GO:0016791">
    <property type="term" value="F:phosphatase activity"/>
    <property type="evidence" value="ECO:0007669"/>
    <property type="project" value="TreeGrafter"/>
</dbReference>
<proteinExistence type="predicted"/>
<dbReference type="PANTHER" id="PTHR43156">
    <property type="entry name" value="STAGE II SPORULATION PROTEIN E-RELATED"/>
    <property type="match status" value="1"/>
</dbReference>
<dbReference type="PANTHER" id="PTHR43156:SF2">
    <property type="entry name" value="STAGE II SPORULATION PROTEIN E"/>
    <property type="match status" value="1"/>
</dbReference>
<organism evidence="3 4">
    <name type="scientific">Paludisphaera borealis</name>
    <dbReference type="NCBI Taxonomy" id="1387353"/>
    <lineage>
        <taxon>Bacteria</taxon>
        <taxon>Pseudomonadati</taxon>
        <taxon>Planctomycetota</taxon>
        <taxon>Planctomycetia</taxon>
        <taxon>Isosphaerales</taxon>
        <taxon>Isosphaeraceae</taxon>
        <taxon>Paludisphaera</taxon>
    </lineage>
</organism>
<dbReference type="Gene3D" id="3.60.40.10">
    <property type="entry name" value="PPM-type phosphatase domain"/>
    <property type="match status" value="1"/>
</dbReference>
<dbReference type="SUPFAM" id="SSF81606">
    <property type="entry name" value="PP2C-like"/>
    <property type="match status" value="1"/>
</dbReference>
<evidence type="ECO:0000313" key="3">
    <source>
        <dbReference type="EMBL" id="APW60111.1"/>
    </source>
</evidence>
<dbReference type="STRING" id="1387353.BSF38_01575"/>
<dbReference type="KEGG" id="pbor:BSF38_01575"/>
<feature type="domain" description="PPM-type phosphatase" evidence="2">
    <location>
        <begin position="34"/>
        <end position="255"/>
    </location>
</feature>
<evidence type="ECO:0000313" key="4">
    <source>
        <dbReference type="Proteomes" id="UP000186309"/>
    </source>
</evidence>
<evidence type="ECO:0000259" key="2">
    <source>
        <dbReference type="SMART" id="SM00331"/>
    </source>
</evidence>
<dbReference type="Proteomes" id="UP000186309">
    <property type="component" value="Chromosome"/>
</dbReference>
<reference evidence="4" key="1">
    <citation type="submission" date="2016-12" db="EMBL/GenBank/DDBJ databases">
        <title>Comparative genomics of four Isosphaeraceae planctomycetes: a common pool of plasmids and glycoside hydrolase genes.</title>
        <authorList>
            <person name="Ivanova A."/>
        </authorList>
    </citation>
    <scope>NUCLEOTIDE SEQUENCE [LARGE SCALE GENOMIC DNA]</scope>
    <source>
        <strain evidence="4">PX4</strain>
    </source>
</reference>
<dbReference type="RefSeq" id="WP_083712774.1">
    <property type="nucleotide sequence ID" value="NZ_CP019082.1"/>
</dbReference>
<dbReference type="SMART" id="SM00331">
    <property type="entry name" value="PP2C_SIG"/>
    <property type="match status" value="1"/>
</dbReference>
<sequence>MDSSPEKPCLNPMRCMEIRGGNRAVEESFQTPGLDAWLYSLPFENSVRGGDLHYVSVCGGGVITRLVVADVSGHGEQVAEFSDALRSMMWKNINTKSQTRLVEALNRQFGETAQLLRFATAVVATYLATKRTLTICNAGHPRPLWHQAATGPWGLLDKEFAGAGNLPLGLDDDSPYNQFTVTLGAGDVLLFYTDALTEAMDASGRLLGEDGLLEIARGLDLSDPHRIAPALLAAIGRHRSGRPADDDVTLLTVFHNARGPRRLSLAAKLDVYAKLLGLRSPRAPR</sequence>